<name>A0ABY3ZUH8_9STAP</name>
<evidence type="ECO:0000313" key="2">
    <source>
        <dbReference type="Proteomes" id="UP000830343"/>
    </source>
</evidence>
<evidence type="ECO:0000313" key="1">
    <source>
        <dbReference type="EMBL" id="UOB20197.1"/>
    </source>
</evidence>
<organism evidence="1 2">
    <name type="scientific">Macrococcus armenti</name>
    <dbReference type="NCBI Taxonomy" id="2875764"/>
    <lineage>
        <taxon>Bacteria</taxon>
        <taxon>Bacillati</taxon>
        <taxon>Bacillota</taxon>
        <taxon>Bacilli</taxon>
        <taxon>Bacillales</taxon>
        <taxon>Staphylococcaceae</taxon>
        <taxon>Macrococcus</taxon>
    </lineage>
</organism>
<dbReference type="RefSeq" id="WP_224183419.1">
    <property type="nucleotide sequence ID" value="NZ_CP083608.1"/>
</dbReference>
<accession>A0ABY3ZUH8</accession>
<protein>
    <submittedName>
        <fullName evidence="1">Uncharacterized protein</fullName>
    </submittedName>
</protein>
<proteinExistence type="predicted"/>
<sequence>MYQCLVCGFSFLEEEPYDEGYTGSFEICGCCGFQYGYDDYDRLEIDYEVLSEEEAIKLSHKMYREEWRQQSFPVFDPSLFNKQDLLNGCLPELHMNEHFKNRGLL</sequence>
<reference evidence="1" key="1">
    <citation type="submission" date="2022-03" db="EMBL/GenBank/DDBJ databases">
        <authorList>
            <person name="Vrbovska V."/>
            <person name="Kovarovic V."/>
            <person name="Botka T."/>
            <person name="Pantucek R."/>
        </authorList>
    </citation>
    <scope>NUCLEOTIDE SEQUENCE</scope>
    <source>
        <strain evidence="1">CCM 2609</strain>
    </source>
</reference>
<reference evidence="1" key="2">
    <citation type="submission" date="2022-04" db="EMBL/GenBank/DDBJ databases">
        <title>Antimicrobial genetic elements in methicillin-resistant Macrococcus armenti.</title>
        <authorList>
            <person name="Keller J.E."/>
            <person name="Schwendener S."/>
            <person name="Pantucek R."/>
            <person name="Perreten V."/>
        </authorList>
    </citation>
    <scope>NUCLEOTIDE SEQUENCE</scope>
    <source>
        <strain evidence="1">CCM 2609</strain>
    </source>
</reference>
<gene>
    <name evidence="1" type="ORF">MRZ06_09365</name>
</gene>
<dbReference type="Proteomes" id="UP000830343">
    <property type="component" value="Chromosome"/>
</dbReference>
<keyword evidence="2" id="KW-1185">Reference proteome</keyword>
<dbReference type="EMBL" id="CP094348">
    <property type="protein sequence ID" value="UOB20197.1"/>
    <property type="molecule type" value="Genomic_DNA"/>
</dbReference>